<evidence type="ECO:0000313" key="5">
    <source>
        <dbReference type="EMBL" id="CBK21528.2"/>
    </source>
</evidence>
<evidence type="ECO:0000256" key="3">
    <source>
        <dbReference type="SAM" id="MobiDB-lite"/>
    </source>
</evidence>
<sequence>MKYSSLLVAVILSVAIAEKYAIIFGTAKGWSNYSITSEPCRAYTYLIRGGLKPENIIYMTYTDDVTYILNPFKGMMFTEQSETTDGDWAKYGCFEHVDYTIPNINPEVFIAIISGDKATVQNTLGIENPKVLNATENDTVFTYFIDHGELAQIFVGPSVVSEERFINALKVAHDNHLYGKWVWFMEACHGGSMFANLPSDWNIFAMTSADKDHIAKMSECPPDDMIAKKHLKTCMGGLWDNVWMDYWAAHPSCTIGEIVDATMKEVGEVSDQNVSQFGALGLRDLPLSEFVGEMPPSRSSSIESSIESSSHSSKRSHGTLVDRHEVPLHLAKWAAVRADDDRAEALAEFQRLRVVAARREVEAMRLGVALLGEKAALRAWENGAEAYNVDCVRTLGLGLEEHCGSTRDAMGTLQPGVTNLLKSVCLPGVRAPEVDWDEVCM</sequence>
<keyword evidence="6" id="KW-1185">Reference proteome</keyword>
<reference evidence="5" key="1">
    <citation type="submission" date="2010-02" db="EMBL/GenBank/DDBJ databases">
        <title>Sequencing and annotation of the Blastocystis hominis genome.</title>
        <authorList>
            <person name="Wincker P."/>
        </authorList>
    </citation>
    <scope>NUCLEOTIDE SEQUENCE</scope>
    <source>
        <strain evidence="5">Singapore isolate B</strain>
    </source>
</reference>
<organism evidence="5">
    <name type="scientific">Blastocystis hominis</name>
    <dbReference type="NCBI Taxonomy" id="12968"/>
    <lineage>
        <taxon>Eukaryota</taxon>
        <taxon>Sar</taxon>
        <taxon>Stramenopiles</taxon>
        <taxon>Bigyra</taxon>
        <taxon>Opalozoa</taxon>
        <taxon>Opalinata</taxon>
        <taxon>Blastocystidae</taxon>
        <taxon>Blastocystis</taxon>
    </lineage>
</organism>
<feature type="active site" evidence="2">
    <location>
        <position position="147"/>
    </location>
</feature>
<dbReference type="PIRSF" id="PIRSF019663">
    <property type="entry name" value="Legumain"/>
    <property type="match status" value="1"/>
</dbReference>
<dbReference type="EMBL" id="FN668643">
    <property type="protein sequence ID" value="CBK21528.2"/>
    <property type="molecule type" value="Genomic_DNA"/>
</dbReference>
<dbReference type="PRINTS" id="PR00776">
    <property type="entry name" value="HEMOGLOBNASE"/>
</dbReference>
<evidence type="ECO:0000313" key="6">
    <source>
        <dbReference type="Proteomes" id="UP000008312"/>
    </source>
</evidence>
<dbReference type="Proteomes" id="UP000008312">
    <property type="component" value="Unassembled WGS sequence"/>
</dbReference>
<dbReference type="GO" id="GO:0051603">
    <property type="term" value="P:proteolysis involved in protein catabolic process"/>
    <property type="evidence" value="ECO:0007669"/>
    <property type="project" value="TreeGrafter"/>
</dbReference>
<accession>D8M0D9</accession>
<proteinExistence type="inferred from homology"/>
<dbReference type="GO" id="GO:0005773">
    <property type="term" value="C:vacuole"/>
    <property type="evidence" value="ECO:0007669"/>
    <property type="project" value="GOC"/>
</dbReference>
<dbReference type="GO" id="GO:0004197">
    <property type="term" value="F:cysteine-type endopeptidase activity"/>
    <property type="evidence" value="ECO:0007669"/>
    <property type="project" value="TreeGrafter"/>
</dbReference>
<evidence type="ECO:0000256" key="4">
    <source>
        <dbReference type="SAM" id="SignalP"/>
    </source>
</evidence>
<feature type="region of interest" description="Disordered" evidence="3">
    <location>
        <begin position="293"/>
        <end position="320"/>
    </location>
</feature>
<dbReference type="AlphaFoldDB" id="D8M0D9"/>
<gene>
    <name evidence="5" type="ORF">GSBLH_T00001687001</name>
</gene>
<evidence type="ECO:0000256" key="2">
    <source>
        <dbReference type="PIRSR" id="PIRSR019663-1"/>
    </source>
</evidence>
<feature type="signal peptide" evidence="4">
    <location>
        <begin position="1"/>
        <end position="21"/>
    </location>
</feature>
<dbReference type="PANTHER" id="PTHR12000">
    <property type="entry name" value="HEMOGLOBINASE FAMILY MEMBER"/>
    <property type="match status" value="1"/>
</dbReference>
<dbReference type="OrthoDB" id="9995590at2759"/>
<dbReference type="InterPro" id="IPR001096">
    <property type="entry name" value="Peptidase_C13"/>
</dbReference>
<keyword evidence="4" id="KW-0732">Signal</keyword>
<feature type="compositionally biased region" description="Low complexity" evidence="3">
    <location>
        <begin position="297"/>
        <end position="311"/>
    </location>
</feature>
<dbReference type="PANTHER" id="PTHR12000:SF42">
    <property type="entry name" value="LEGUMAIN"/>
    <property type="match status" value="1"/>
</dbReference>
<dbReference type="GeneID" id="24918918"/>
<feature type="active site" description="Nucleophile" evidence="2">
    <location>
        <position position="188"/>
    </location>
</feature>
<dbReference type="Gene3D" id="3.40.50.1460">
    <property type="match status" value="1"/>
</dbReference>
<protein>
    <submittedName>
        <fullName evidence="5">Uncharacterized protein</fullName>
    </submittedName>
</protein>
<evidence type="ECO:0000256" key="1">
    <source>
        <dbReference type="ARBA" id="ARBA00009941"/>
    </source>
</evidence>
<dbReference type="RefSeq" id="XP_012895576.1">
    <property type="nucleotide sequence ID" value="XM_013040122.1"/>
</dbReference>
<comment type="similarity">
    <text evidence="1">Belongs to the peptidase C13 family.</text>
</comment>
<name>D8M0D9_BLAHO</name>
<dbReference type="InParanoid" id="D8M0D9"/>
<dbReference type="GO" id="GO:0006624">
    <property type="term" value="P:vacuolar protein processing"/>
    <property type="evidence" value="ECO:0007669"/>
    <property type="project" value="TreeGrafter"/>
</dbReference>
<dbReference type="Pfam" id="PF01650">
    <property type="entry name" value="Peptidase_C13"/>
    <property type="match status" value="1"/>
</dbReference>
<feature type="chain" id="PRO_5003117645" evidence="4">
    <location>
        <begin position="22"/>
        <end position="441"/>
    </location>
</feature>